<dbReference type="InterPro" id="IPR012924">
    <property type="entry name" value="TfuA_core"/>
</dbReference>
<dbReference type="RefSeq" id="WP_283740195.1">
    <property type="nucleotide sequence ID" value="NZ_JASJEV010000004.1"/>
</dbReference>
<dbReference type="EMBL" id="JASJEV010000004">
    <property type="protein sequence ID" value="MDJ1158195.1"/>
    <property type="molecule type" value="Genomic_DNA"/>
</dbReference>
<comment type="caution">
    <text evidence="2">The sequence shown here is derived from an EMBL/GenBank/DDBJ whole genome shotgun (WGS) entry which is preliminary data.</text>
</comment>
<dbReference type="Pfam" id="PF07812">
    <property type="entry name" value="TfuA"/>
    <property type="match status" value="1"/>
</dbReference>
<reference evidence="2 3" key="1">
    <citation type="submission" date="2023-05" db="EMBL/GenBank/DDBJ databases">
        <title>Chelatococcus sp. nov., a moderately thermophilic bacterium isolated from hot spring microbial mat.</title>
        <authorList>
            <person name="Hu C.-J."/>
            <person name="Li W.-J."/>
        </authorList>
    </citation>
    <scope>NUCLEOTIDE SEQUENCE [LARGE SCALE GENOMIC DNA]</scope>
    <source>
        <strain evidence="2 3">SYSU G07232</strain>
    </source>
</reference>
<dbReference type="Proteomes" id="UP001321492">
    <property type="component" value="Unassembled WGS sequence"/>
</dbReference>
<name>A0ABT7AFQ5_9HYPH</name>
<feature type="domain" description="TfuA-like core" evidence="1">
    <location>
        <begin position="51"/>
        <end position="170"/>
    </location>
</feature>
<sequence length="272" mass="29114">MARPIAVFLGPSLPWREAACILDAVYLPPAEQGSIPAVLGYYRPRALVLIDGAFGRVPAVRHKEILWALDAGVPVYGAASMGALRAAELAGFGMLGHGLVYRWYRATPFADDDAIAVTMGPADLGAPALSEALINMRLSLRRAERQGVIARQTRQRLAGLAADTPFAERSYERLVDDARRAGAGEAAEDLDRLGAWLAGHAVDQKRADTLSLLRALAADPARIERDTARLTKRPSFAMTAAWADDLTDAGFDVAEIVARRAEGEHSSSGASE</sequence>
<organism evidence="2 3">
    <name type="scientific">Chelatococcus albus</name>
    <dbReference type="NCBI Taxonomy" id="3047466"/>
    <lineage>
        <taxon>Bacteria</taxon>
        <taxon>Pseudomonadati</taxon>
        <taxon>Pseudomonadota</taxon>
        <taxon>Alphaproteobacteria</taxon>
        <taxon>Hyphomicrobiales</taxon>
        <taxon>Chelatococcaceae</taxon>
        <taxon>Chelatococcus</taxon>
    </lineage>
</organism>
<accession>A0ABT7AFQ5</accession>
<keyword evidence="3" id="KW-1185">Reference proteome</keyword>
<protein>
    <submittedName>
        <fullName evidence="2">TfuA-like protein</fullName>
    </submittedName>
</protein>
<gene>
    <name evidence="2" type="ORF">QNA08_08110</name>
</gene>
<evidence type="ECO:0000313" key="2">
    <source>
        <dbReference type="EMBL" id="MDJ1158195.1"/>
    </source>
</evidence>
<evidence type="ECO:0000259" key="1">
    <source>
        <dbReference type="Pfam" id="PF07812"/>
    </source>
</evidence>
<proteinExistence type="predicted"/>
<evidence type="ECO:0000313" key="3">
    <source>
        <dbReference type="Proteomes" id="UP001321492"/>
    </source>
</evidence>